<dbReference type="NCBIfam" id="NF041278">
    <property type="entry name" value="CmcJ_NvfI_EfuI"/>
    <property type="match status" value="1"/>
</dbReference>
<proteinExistence type="inferred from homology"/>
<organism evidence="2 3">
    <name type="scientific">Lasiosphaeria hispida</name>
    <dbReference type="NCBI Taxonomy" id="260671"/>
    <lineage>
        <taxon>Eukaryota</taxon>
        <taxon>Fungi</taxon>
        <taxon>Dikarya</taxon>
        <taxon>Ascomycota</taxon>
        <taxon>Pezizomycotina</taxon>
        <taxon>Sordariomycetes</taxon>
        <taxon>Sordariomycetidae</taxon>
        <taxon>Sordariales</taxon>
        <taxon>Lasiosphaeriaceae</taxon>
        <taxon>Lasiosphaeria</taxon>
    </lineage>
</organism>
<dbReference type="PANTHER" id="PTHR34598">
    <property type="entry name" value="BLL6449 PROTEIN"/>
    <property type="match status" value="1"/>
</dbReference>
<name>A0AAJ0HT03_9PEZI</name>
<dbReference type="EMBL" id="JAUIQD010000001">
    <property type="protein sequence ID" value="KAK3362335.1"/>
    <property type="molecule type" value="Genomic_DNA"/>
</dbReference>
<reference evidence="2" key="2">
    <citation type="submission" date="2023-06" db="EMBL/GenBank/DDBJ databases">
        <authorList>
            <consortium name="Lawrence Berkeley National Laboratory"/>
            <person name="Haridas S."/>
            <person name="Hensen N."/>
            <person name="Bonometti L."/>
            <person name="Westerberg I."/>
            <person name="Brannstrom I.O."/>
            <person name="Guillou S."/>
            <person name="Cros-Aarteil S."/>
            <person name="Calhoun S."/>
            <person name="Kuo A."/>
            <person name="Mondo S."/>
            <person name="Pangilinan J."/>
            <person name="Riley R."/>
            <person name="Labutti K."/>
            <person name="Andreopoulos B."/>
            <person name="Lipzen A."/>
            <person name="Chen C."/>
            <person name="Yanf M."/>
            <person name="Daum C."/>
            <person name="Ng V."/>
            <person name="Clum A."/>
            <person name="Steindorff A."/>
            <person name="Ohm R."/>
            <person name="Martin F."/>
            <person name="Silar P."/>
            <person name="Natvig D."/>
            <person name="Lalanne C."/>
            <person name="Gautier V."/>
            <person name="Ament-Velasquez S.L."/>
            <person name="Kruys A."/>
            <person name="Hutchinson M.I."/>
            <person name="Powell A.J."/>
            <person name="Barry K."/>
            <person name="Miller A.N."/>
            <person name="Grigoriev I.V."/>
            <person name="Debuchy R."/>
            <person name="Gladieux P."/>
            <person name="Thoren M.H."/>
            <person name="Johannesson H."/>
        </authorList>
    </citation>
    <scope>NUCLEOTIDE SEQUENCE</scope>
    <source>
        <strain evidence="2">CBS 955.72</strain>
    </source>
</reference>
<dbReference type="PANTHER" id="PTHR34598:SF3">
    <property type="entry name" value="OXIDOREDUCTASE AN1597"/>
    <property type="match status" value="1"/>
</dbReference>
<keyword evidence="3" id="KW-1185">Reference proteome</keyword>
<evidence type="ECO:0000313" key="3">
    <source>
        <dbReference type="Proteomes" id="UP001275084"/>
    </source>
</evidence>
<dbReference type="AlphaFoldDB" id="A0AAJ0HT03"/>
<comment type="similarity">
    <text evidence="1">Belongs to the asaB hydroxylase/desaturase family.</text>
</comment>
<dbReference type="Proteomes" id="UP001275084">
    <property type="component" value="Unassembled WGS sequence"/>
</dbReference>
<evidence type="ECO:0000313" key="2">
    <source>
        <dbReference type="EMBL" id="KAK3362335.1"/>
    </source>
</evidence>
<evidence type="ECO:0000256" key="1">
    <source>
        <dbReference type="ARBA" id="ARBA00023604"/>
    </source>
</evidence>
<comment type="caution">
    <text evidence="2">The sequence shown here is derived from an EMBL/GenBank/DDBJ whole genome shotgun (WGS) entry which is preliminary data.</text>
</comment>
<dbReference type="GO" id="GO:0016491">
    <property type="term" value="F:oxidoreductase activity"/>
    <property type="evidence" value="ECO:0007669"/>
    <property type="project" value="InterPro"/>
</dbReference>
<evidence type="ECO:0008006" key="4">
    <source>
        <dbReference type="Google" id="ProtNLM"/>
    </source>
</evidence>
<sequence length="273" mass="30853">MVQGHNLITTVNYYKDPGDGSPPTPVYVGSSQVTNERPMVSTVVTVTDVTGAEDSFTLDRHGFQFGNHESNAAGFHNEDTLRAEYYPECEQLLKSVTGATRVVAFDHKVRRGPSYWHKIGADNAKSRGPLHNAHVDQSYDGALIRLRQQFSDEAEDLRKRPWQIINIWRPIKTVYKDPLAVADATSVSDTDLVAASIVYARSGRRMESWAVKPNPAHRWYFKYAQRPDEVILIKCFDSDEAAVRRVPHCAVEDPDQKDSECRESVEVRCLVLY</sequence>
<gene>
    <name evidence="2" type="ORF">B0T25DRAFT_4085</name>
</gene>
<protein>
    <recommendedName>
        <fullName evidence="4">Methyltransferase</fullName>
    </recommendedName>
</protein>
<accession>A0AAJ0HT03</accession>
<reference evidence="2" key="1">
    <citation type="journal article" date="2023" name="Mol. Phylogenet. Evol.">
        <title>Genome-scale phylogeny and comparative genomics of the fungal order Sordariales.</title>
        <authorList>
            <person name="Hensen N."/>
            <person name="Bonometti L."/>
            <person name="Westerberg I."/>
            <person name="Brannstrom I.O."/>
            <person name="Guillou S."/>
            <person name="Cros-Aarteil S."/>
            <person name="Calhoun S."/>
            <person name="Haridas S."/>
            <person name="Kuo A."/>
            <person name="Mondo S."/>
            <person name="Pangilinan J."/>
            <person name="Riley R."/>
            <person name="LaButti K."/>
            <person name="Andreopoulos B."/>
            <person name="Lipzen A."/>
            <person name="Chen C."/>
            <person name="Yan M."/>
            <person name="Daum C."/>
            <person name="Ng V."/>
            <person name="Clum A."/>
            <person name="Steindorff A."/>
            <person name="Ohm R.A."/>
            <person name="Martin F."/>
            <person name="Silar P."/>
            <person name="Natvig D.O."/>
            <person name="Lalanne C."/>
            <person name="Gautier V."/>
            <person name="Ament-Velasquez S.L."/>
            <person name="Kruys A."/>
            <person name="Hutchinson M.I."/>
            <person name="Powell A.J."/>
            <person name="Barry K."/>
            <person name="Miller A.N."/>
            <person name="Grigoriev I.V."/>
            <person name="Debuchy R."/>
            <person name="Gladieux P."/>
            <person name="Hiltunen Thoren M."/>
            <person name="Johannesson H."/>
        </authorList>
    </citation>
    <scope>NUCLEOTIDE SEQUENCE</scope>
    <source>
        <strain evidence="2">CBS 955.72</strain>
    </source>
</reference>
<dbReference type="InterPro" id="IPR044053">
    <property type="entry name" value="AsaB-like"/>
</dbReference>